<feature type="compositionally biased region" description="Pro residues" evidence="1">
    <location>
        <begin position="678"/>
        <end position="699"/>
    </location>
</feature>
<dbReference type="AlphaFoldDB" id="A0A6A5ZAG8"/>
<dbReference type="PANTHER" id="PTHR39639">
    <property type="entry name" value="CHROMOSOME 16, WHOLE GENOME SHOTGUN SEQUENCE"/>
    <property type="match status" value="1"/>
</dbReference>
<dbReference type="PANTHER" id="PTHR39639:SF1">
    <property type="entry name" value="DUF262 DOMAIN-CONTAINING PROTEIN"/>
    <property type="match status" value="1"/>
</dbReference>
<evidence type="ECO:0000259" key="2">
    <source>
        <dbReference type="Pfam" id="PF03235"/>
    </source>
</evidence>
<proteinExistence type="predicted"/>
<feature type="compositionally biased region" description="Polar residues" evidence="1">
    <location>
        <begin position="503"/>
        <end position="550"/>
    </location>
</feature>
<feature type="compositionally biased region" description="Polar residues" evidence="1">
    <location>
        <begin position="428"/>
        <end position="443"/>
    </location>
</feature>
<protein>
    <recommendedName>
        <fullName evidence="2">GmrSD restriction endonucleases N-terminal domain-containing protein</fullName>
    </recommendedName>
</protein>
<feature type="compositionally biased region" description="Low complexity" evidence="1">
    <location>
        <begin position="403"/>
        <end position="419"/>
    </location>
</feature>
<feature type="compositionally biased region" description="Low complexity" evidence="1">
    <location>
        <begin position="721"/>
        <end position="744"/>
    </location>
</feature>
<gene>
    <name evidence="3" type="ORF">BDV96DRAFT_572295</name>
</gene>
<dbReference type="EMBL" id="ML977320">
    <property type="protein sequence ID" value="KAF2116519.1"/>
    <property type="molecule type" value="Genomic_DNA"/>
</dbReference>
<dbReference type="Pfam" id="PF03235">
    <property type="entry name" value="GmrSD_N"/>
    <property type="match status" value="1"/>
</dbReference>
<feature type="region of interest" description="Disordered" evidence="1">
    <location>
        <begin position="383"/>
        <end position="479"/>
    </location>
</feature>
<sequence length="939" mass="103533">MPGLVMMDSTQPAIKDENAEDDDFFRTEPEGNEDDDGTYKPRPQLPDVYPCMRDLDWLFKCLESGAIDVEPEYQRDVVWTADRMTGLVDSLMENYYIPPIILNKKIHRAVDGSVSSIYVCVDGKQRLTSIKAFIKGMIPCHDYRGNKWWFEEGIRKKGLPEDVRKEFLAKEFVAFEYSDLTRAQEEELFARVQMGMSLTLAEKMHAQTGPWQELARMYVQDFPTIFSLLKDQARAKPFQLCLSCFSQILEVQHPSNANGIPILKTNFAALPKLLANKDAVDDETKSHLASVFRTFHDLIEEDQTVFTEVDQGVQTFSPLELVAVAVLISMYSETRNNELLLGDIRLLRTELRDNYRDIRLNTTLWSFTWKFLENLEGYRGAADGSTIDRQANSKAPPPKSSRESTTASSQSGNSSPSTSIAKRGRPTMRTQPTKLSTSSTNAVDPSPGPRQRKRPRLDDSPQDVIRTPTISPVVPSAPSPQVLSFTGPVLNSSASLLGHTKAQRLTDTVPATRSTSVSGPRSNSLPNRNGDYTISSNDSMLESSGPTFGANSPPPRQHSGHGFAGPAVPRVHPVPPPVPQWSSVNGPNTFRAPVAPMMGSTTSPTHTLPVHHARNDIQSRAHLQLYNQWHPNALPSNAEWTNPTMLRDQLYDTVGAALAAHTSRTQSVPSVQTHSHAAPPPAKKTPVPPPNAGRKPPTPSSAVQQPHPATTRPGPLATTKSSSIASRPAPSASPFSPTAPTNTSLPATSAPPFSIFARMQTTTPVTTPPAPYFSLYAPPPTPPAQQEQQPVLPPRRTSSTTTFRTKPIPSPKTSKNNALGTASSPFAIDGAADRDHDVVDLTSDTEQERQDLLSTFRMQSENLKGSMRPLALEKEKKMAARWESVTRKLTPEKRAVDGNRRLEVEVEGGRESQASAYSTDSEMPLLPIRPREEYVRKKK</sequence>
<dbReference type="InterPro" id="IPR004919">
    <property type="entry name" value="GmrSD_N"/>
</dbReference>
<keyword evidence="4" id="KW-1185">Reference proteome</keyword>
<reference evidence="3" key="1">
    <citation type="journal article" date="2020" name="Stud. Mycol.">
        <title>101 Dothideomycetes genomes: a test case for predicting lifestyles and emergence of pathogens.</title>
        <authorList>
            <person name="Haridas S."/>
            <person name="Albert R."/>
            <person name="Binder M."/>
            <person name="Bloem J."/>
            <person name="Labutti K."/>
            <person name="Salamov A."/>
            <person name="Andreopoulos B."/>
            <person name="Baker S."/>
            <person name="Barry K."/>
            <person name="Bills G."/>
            <person name="Bluhm B."/>
            <person name="Cannon C."/>
            <person name="Castanera R."/>
            <person name="Culley D."/>
            <person name="Daum C."/>
            <person name="Ezra D."/>
            <person name="Gonzalez J."/>
            <person name="Henrissat B."/>
            <person name="Kuo A."/>
            <person name="Liang C."/>
            <person name="Lipzen A."/>
            <person name="Lutzoni F."/>
            <person name="Magnuson J."/>
            <person name="Mondo S."/>
            <person name="Nolan M."/>
            <person name="Ohm R."/>
            <person name="Pangilinan J."/>
            <person name="Park H.-J."/>
            <person name="Ramirez L."/>
            <person name="Alfaro M."/>
            <person name="Sun H."/>
            <person name="Tritt A."/>
            <person name="Yoshinaga Y."/>
            <person name="Zwiers L.-H."/>
            <person name="Turgeon B."/>
            <person name="Goodwin S."/>
            <person name="Spatafora J."/>
            <person name="Crous P."/>
            <person name="Grigoriev I."/>
        </authorList>
    </citation>
    <scope>NUCLEOTIDE SEQUENCE</scope>
    <source>
        <strain evidence="3">CBS 627.86</strain>
    </source>
</reference>
<accession>A0A6A5ZAG8</accession>
<feature type="region of interest" description="Disordered" evidence="1">
    <location>
        <begin position="661"/>
        <end position="747"/>
    </location>
</feature>
<feature type="region of interest" description="Disordered" evidence="1">
    <location>
        <begin position="905"/>
        <end position="939"/>
    </location>
</feature>
<feature type="region of interest" description="Disordered" evidence="1">
    <location>
        <begin position="1"/>
        <end position="43"/>
    </location>
</feature>
<evidence type="ECO:0000313" key="4">
    <source>
        <dbReference type="Proteomes" id="UP000799770"/>
    </source>
</evidence>
<name>A0A6A5ZAG8_9PLEO</name>
<feature type="compositionally biased region" description="Pro residues" evidence="1">
    <location>
        <begin position="766"/>
        <end position="783"/>
    </location>
</feature>
<feature type="compositionally biased region" description="Polar residues" evidence="1">
    <location>
        <begin position="811"/>
        <end position="824"/>
    </location>
</feature>
<evidence type="ECO:0000256" key="1">
    <source>
        <dbReference type="SAM" id="MobiDB-lite"/>
    </source>
</evidence>
<feature type="compositionally biased region" description="Low complexity" evidence="1">
    <location>
        <begin position="784"/>
        <end position="805"/>
    </location>
</feature>
<dbReference type="Proteomes" id="UP000799770">
    <property type="component" value="Unassembled WGS sequence"/>
</dbReference>
<feature type="domain" description="GmrSD restriction endonucleases N-terminal" evidence="2">
    <location>
        <begin position="66"/>
        <end position="200"/>
    </location>
</feature>
<feature type="compositionally biased region" description="Polar residues" evidence="1">
    <location>
        <begin position="662"/>
        <end position="675"/>
    </location>
</feature>
<feature type="region of interest" description="Disordered" evidence="1">
    <location>
        <begin position="501"/>
        <end position="571"/>
    </location>
</feature>
<feature type="compositionally biased region" description="Polar residues" evidence="1">
    <location>
        <begin position="912"/>
        <end position="921"/>
    </location>
</feature>
<organism evidence="3 4">
    <name type="scientific">Lophiotrema nucula</name>
    <dbReference type="NCBI Taxonomy" id="690887"/>
    <lineage>
        <taxon>Eukaryota</taxon>
        <taxon>Fungi</taxon>
        <taxon>Dikarya</taxon>
        <taxon>Ascomycota</taxon>
        <taxon>Pezizomycotina</taxon>
        <taxon>Dothideomycetes</taxon>
        <taxon>Pleosporomycetidae</taxon>
        <taxon>Pleosporales</taxon>
        <taxon>Lophiotremataceae</taxon>
        <taxon>Lophiotrema</taxon>
    </lineage>
</organism>
<evidence type="ECO:0000313" key="3">
    <source>
        <dbReference type="EMBL" id="KAF2116519.1"/>
    </source>
</evidence>
<feature type="compositionally biased region" description="Basic and acidic residues" evidence="1">
    <location>
        <begin position="929"/>
        <end position="939"/>
    </location>
</feature>
<feature type="region of interest" description="Disordered" evidence="1">
    <location>
        <begin position="765"/>
        <end position="831"/>
    </location>
</feature>
<dbReference type="OrthoDB" id="5419821at2759"/>